<reference evidence="2 3" key="1">
    <citation type="submission" date="2018-10" db="EMBL/GenBank/DDBJ databases">
        <title>Genome assembly for a Yunnan-Guizhou Plateau 3E fish, Anabarilius grahami (Regan), and its evolutionary and genetic applications.</title>
        <authorList>
            <person name="Jiang W."/>
        </authorList>
    </citation>
    <scope>NUCLEOTIDE SEQUENCE [LARGE SCALE GENOMIC DNA]</scope>
    <source>
        <strain evidence="2">AG-KIZ</strain>
        <tissue evidence="2">Muscle</tissue>
    </source>
</reference>
<protein>
    <submittedName>
        <fullName evidence="2">Uncharacterized protein</fullName>
    </submittedName>
</protein>
<accession>A0A3N0ZA58</accession>
<dbReference type="Proteomes" id="UP000281406">
    <property type="component" value="Unassembled WGS sequence"/>
</dbReference>
<evidence type="ECO:0000313" key="3">
    <source>
        <dbReference type="Proteomes" id="UP000281406"/>
    </source>
</evidence>
<organism evidence="2 3">
    <name type="scientific">Anabarilius grahami</name>
    <name type="common">Kanglang fish</name>
    <name type="synonym">Barilius grahami</name>
    <dbReference type="NCBI Taxonomy" id="495550"/>
    <lineage>
        <taxon>Eukaryota</taxon>
        <taxon>Metazoa</taxon>
        <taxon>Chordata</taxon>
        <taxon>Craniata</taxon>
        <taxon>Vertebrata</taxon>
        <taxon>Euteleostomi</taxon>
        <taxon>Actinopterygii</taxon>
        <taxon>Neopterygii</taxon>
        <taxon>Teleostei</taxon>
        <taxon>Ostariophysi</taxon>
        <taxon>Cypriniformes</taxon>
        <taxon>Xenocyprididae</taxon>
        <taxon>Xenocypridinae</taxon>
        <taxon>Xenocypridinae incertae sedis</taxon>
        <taxon>Anabarilius</taxon>
    </lineage>
</organism>
<name>A0A3N0ZA58_ANAGA</name>
<feature type="compositionally biased region" description="Polar residues" evidence="1">
    <location>
        <begin position="20"/>
        <end position="30"/>
    </location>
</feature>
<gene>
    <name evidence="2" type="ORF">DPX16_8951</name>
</gene>
<dbReference type="EMBL" id="RJVU01001236">
    <property type="protein sequence ID" value="ROL55320.1"/>
    <property type="molecule type" value="Genomic_DNA"/>
</dbReference>
<sequence>MNAISTIRYCQIDEEHIGNPANNESRSNGEQGLRRARTAREPQITPKKMLTVRIHRRGTEQPLFNSFSVEAERKARTGNCGIDREAKLVVKASKS</sequence>
<proteinExistence type="predicted"/>
<evidence type="ECO:0000313" key="2">
    <source>
        <dbReference type="EMBL" id="ROL55320.1"/>
    </source>
</evidence>
<feature type="region of interest" description="Disordered" evidence="1">
    <location>
        <begin position="15"/>
        <end position="44"/>
    </location>
</feature>
<comment type="caution">
    <text evidence="2">The sequence shown here is derived from an EMBL/GenBank/DDBJ whole genome shotgun (WGS) entry which is preliminary data.</text>
</comment>
<evidence type="ECO:0000256" key="1">
    <source>
        <dbReference type="SAM" id="MobiDB-lite"/>
    </source>
</evidence>
<keyword evidence="3" id="KW-1185">Reference proteome</keyword>
<dbReference type="AlphaFoldDB" id="A0A3N0ZA58"/>